<dbReference type="RefSeq" id="XP_039130143.1">
    <property type="nucleotide sequence ID" value="XM_039274209.1"/>
</dbReference>
<dbReference type="Proteomes" id="UP001515500">
    <property type="component" value="Chromosome 8"/>
</dbReference>
<dbReference type="InterPro" id="IPR008928">
    <property type="entry name" value="6-hairpin_glycosidase_sf"/>
</dbReference>
<proteinExistence type="predicted"/>
<dbReference type="PANTHER" id="PTHR31151:SF0">
    <property type="entry name" value="PROLINE-TRNA LIGASE (DUF1680)"/>
    <property type="match status" value="1"/>
</dbReference>
<feature type="domain" description="Non-reducing end beta-L-arabinofuranosidase-like GH127 catalytic" evidence="2">
    <location>
        <begin position="131"/>
        <end position="484"/>
    </location>
</feature>
<keyword evidence="1" id="KW-0732">Signal</keyword>
<feature type="chain" id="PRO_5044277843" evidence="1">
    <location>
        <begin position="39"/>
        <end position="489"/>
    </location>
</feature>
<organism evidence="3 4">
    <name type="scientific">Dioscorea cayennensis subsp. rotundata</name>
    <name type="common">White Guinea yam</name>
    <name type="synonym">Dioscorea rotundata</name>
    <dbReference type="NCBI Taxonomy" id="55577"/>
    <lineage>
        <taxon>Eukaryota</taxon>
        <taxon>Viridiplantae</taxon>
        <taxon>Streptophyta</taxon>
        <taxon>Embryophyta</taxon>
        <taxon>Tracheophyta</taxon>
        <taxon>Spermatophyta</taxon>
        <taxon>Magnoliopsida</taxon>
        <taxon>Liliopsida</taxon>
        <taxon>Dioscoreales</taxon>
        <taxon>Dioscoreaceae</taxon>
        <taxon>Dioscorea</taxon>
    </lineage>
</organism>
<dbReference type="PANTHER" id="PTHR31151">
    <property type="entry name" value="PROLINE-TRNA LIGASE (DUF1680)"/>
    <property type="match status" value="1"/>
</dbReference>
<name>A0AB40BV69_DIOCR</name>
<reference evidence="4" key="1">
    <citation type="submission" date="2025-08" db="UniProtKB">
        <authorList>
            <consortium name="RefSeq"/>
        </authorList>
    </citation>
    <scope>IDENTIFICATION</scope>
</reference>
<dbReference type="AlphaFoldDB" id="A0AB40BV69"/>
<evidence type="ECO:0000313" key="3">
    <source>
        <dbReference type="Proteomes" id="UP001515500"/>
    </source>
</evidence>
<sequence>MHNTITELLERKTMGTRWFPCIVFVILVLASMDHEVSAMICTNVINSNTFHSMLMASKNETWRNEIISIHEHFLQQEGQNPWNEANMKNNANTAAQTEFDWAMLYKSMKMPEMVNEGIAKDKFLVEVGLENVRLDPNSKHGIAQKTNTEYLSMLDVNRLLFNFRVVARLPNNDTNPYSGWEDPTSELRGHFVGHYMSATAFTYATTKNATIYSQMTELVRGLDECQKKIGTGYLSAFPTEFFDRYEQLKYVRSPYYTIHKIMSGLLDQYTHAGNQQALKMVVWMTEYFSNRVMKVIRLYTLEQHYLALNQETGGMNDVLYRLYSITKNQSHLVIANLFDKPCFLGLLALKVDELAGFHANTHIPLVVGIQNRYELFGEPLYKEMAQYFHHIVNSSHAYATGGTSLNESWTYPKRLGDTLKQETEQSCTTYNMLKVTRYLLRWTKSTAYADYYERALTNGVLSIQRGTEAGVIIYFLSMQIGGSKANDYW</sequence>
<dbReference type="SUPFAM" id="SSF48208">
    <property type="entry name" value="Six-hairpin glycosidases"/>
    <property type="match status" value="1"/>
</dbReference>
<evidence type="ECO:0000256" key="1">
    <source>
        <dbReference type="SAM" id="SignalP"/>
    </source>
</evidence>
<protein>
    <submittedName>
        <fullName evidence="4">Uncharacterized protein LOC120266568</fullName>
    </submittedName>
</protein>
<gene>
    <name evidence="4" type="primary">LOC120266568</name>
</gene>
<feature type="signal peptide" evidence="1">
    <location>
        <begin position="1"/>
        <end position="38"/>
    </location>
</feature>
<dbReference type="InterPro" id="IPR012878">
    <property type="entry name" value="Beta-AFase-like_GH127_cat"/>
</dbReference>
<keyword evidence="3" id="KW-1185">Reference proteome</keyword>
<accession>A0AB40BV69</accession>
<dbReference type="Pfam" id="PF07944">
    <property type="entry name" value="Beta-AFase-like_GH127_cat"/>
    <property type="match status" value="1"/>
</dbReference>
<evidence type="ECO:0000313" key="4">
    <source>
        <dbReference type="RefSeq" id="XP_039130143.1"/>
    </source>
</evidence>
<dbReference type="GO" id="GO:0005975">
    <property type="term" value="P:carbohydrate metabolic process"/>
    <property type="evidence" value="ECO:0007669"/>
    <property type="project" value="InterPro"/>
</dbReference>
<dbReference type="GeneID" id="120266568"/>
<evidence type="ECO:0000259" key="2">
    <source>
        <dbReference type="Pfam" id="PF07944"/>
    </source>
</evidence>